<dbReference type="PROSITE" id="PS51873">
    <property type="entry name" value="TRIAD"/>
    <property type="match status" value="1"/>
</dbReference>
<dbReference type="CDD" id="cd22584">
    <property type="entry name" value="Rcat_RBR_unk"/>
    <property type="match status" value="1"/>
</dbReference>
<evidence type="ECO:0000259" key="15">
    <source>
        <dbReference type="PROSITE" id="PS51873"/>
    </source>
</evidence>
<dbReference type="Gene3D" id="3.30.420.10">
    <property type="entry name" value="Ribonuclease H-like superfamily/Ribonuclease H"/>
    <property type="match status" value="1"/>
</dbReference>
<keyword evidence="10 13" id="KW-0863">Zinc-finger</keyword>
<comment type="catalytic activity">
    <reaction evidence="1">
        <text>[E2 ubiquitin-conjugating enzyme]-S-ubiquitinyl-L-cysteine + [acceptor protein]-L-lysine = [E2 ubiquitin-conjugating enzyme]-L-cysteine + [acceptor protein]-N(6)-ubiquitinyl-L-lysine.</text>
        <dbReference type="EC" id="2.3.2.31"/>
    </reaction>
</comment>
<dbReference type="OMA" id="LNCVECP"/>
<comment type="function">
    <text evidence="3">Might act as an E3 ubiquitin-protein ligase, or as part of E3 complex, which accepts ubiquitin from specific E2 ubiquitin-conjugating enzymes and then transfers it to substrates.</text>
</comment>
<dbReference type="EC" id="2.3.2.31" evidence="6"/>
<dbReference type="SMART" id="SM00184">
    <property type="entry name" value="RING"/>
    <property type="match status" value="2"/>
</dbReference>
<dbReference type="InterPro" id="IPR001841">
    <property type="entry name" value="Znf_RING"/>
</dbReference>
<dbReference type="Pfam" id="PF01485">
    <property type="entry name" value="IBR"/>
    <property type="match status" value="2"/>
</dbReference>
<evidence type="ECO:0000256" key="1">
    <source>
        <dbReference type="ARBA" id="ARBA00001798"/>
    </source>
</evidence>
<dbReference type="PANTHER" id="PTHR11685">
    <property type="entry name" value="RBR FAMILY RING FINGER AND IBR DOMAIN-CONTAINING"/>
    <property type="match status" value="1"/>
</dbReference>
<dbReference type="InterPro" id="IPR017907">
    <property type="entry name" value="Znf_RING_CS"/>
</dbReference>
<dbReference type="FunFam" id="3.30.40.10:FF:000230">
    <property type="entry name" value="RBR-type E3 ubiquitin transferase"/>
    <property type="match status" value="1"/>
</dbReference>
<dbReference type="AlphaFoldDB" id="A0A2P6Q728"/>
<dbReference type="PROSITE" id="PS00518">
    <property type="entry name" value="ZF_RING_1"/>
    <property type="match status" value="1"/>
</dbReference>
<dbReference type="SMART" id="SM00647">
    <property type="entry name" value="IBR"/>
    <property type="match status" value="2"/>
</dbReference>
<dbReference type="InterPro" id="IPR031127">
    <property type="entry name" value="E3_UB_ligase_RBR"/>
</dbReference>
<reference evidence="16 17" key="1">
    <citation type="journal article" date="2018" name="Nat. Genet.">
        <title>The Rosa genome provides new insights in the design of modern roses.</title>
        <authorList>
            <person name="Bendahmane M."/>
        </authorList>
    </citation>
    <scope>NUCLEOTIDE SEQUENCE [LARGE SCALE GENOMIC DNA]</scope>
    <source>
        <strain evidence="17">cv. Old Blush</strain>
    </source>
</reference>
<evidence type="ECO:0000256" key="7">
    <source>
        <dbReference type="ARBA" id="ARBA00022679"/>
    </source>
</evidence>
<dbReference type="FunFam" id="1.20.120.1750:FF:000021">
    <property type="entry name" value="RBR-type E3 ubiquitin transferase"/>
    <property type="match status" value="1"/>
</dbReference>
<dbReference type="Gene3D" id="1.20.120.1750">
    <property type="match status" value="1"/>
</dbReference>
<evidence type="ECO:0000256" key="9">
    <source>
        <dbReference type="ARBA" id="ARBA00022737"/>
    </source>
</evidence>
<dbReference type="InterPro" id="IPR012337">
    <property type="entry name" value="RNaseH-like_sf"/>
</dbReference>
<dbReference type="Pfam" id="PF00097">
    <property type="entry name" value="zf-C3HC4"/>
    <property type="match status" value="1"/>
</dbReference>
<evidence type="ECO:0000256" key="6">
    <source>
        <dbReference type="ARBA" id="ARBA00012251"/>
    </source>
</evidence>
<dbReference type="FunFam" id="3.30.420.10:FF:000076">
    <property type="entry name" value="RBR-type E3 ubiquitin transferase"/>
    <property type="match status" value="1"/>
</dbReference>
<keyword evidence="8" id="KW-0479">Metal-binding</keyword>
<keyword evidence="9" id="KW-0677">Repeat</keyword>
<dbReference type="CDD" id="cd22582">
    <property type="entry name" value="BRcat_RBR_unk"/>
    <property type="match status" value="1"/>
</dbReference>
<evidence type="ECO:0000313" key="17">
    <source>
        <dbReference type="Proteomes" id="UP000238479"/>
    </source>
</evidence>
<comment type="cofactor">
    <cofactor evidence="2">
        <name>Zn(2+)</name>
        <dbReference type="ChEBI" id="CHEBI:29105"/>
    </cofactor>
</comment>
<dbReference type="Proteomes" id="UP000238479">
    <property type="component" value="Chromosome 5"/>
</dbReference>
<evidence type="ECO:0000259" key="14">
    <source>
        <dbReference type="PROSITE" id="PS50089"/>
    </source>
</evidence>
<dbReference type="GO" id="GO:0003676">
    <property type="term" value="F:nucleic acid binding"/>
    <property type="evidence" value="ECO:0007669"/>
    <property type="project" value="InterPro"/>
</dbReference>
<evidence type="ECO:0000256" key="11">
    <source>
        <dbReference type="ARBA" id="ARBA00022786"/>
    </source>
</evidence>
<dbReference type="Gramene" id="PRQ29982">
    <property type="protein sequence ID" value="PRQ29982"/>
    <property type="gene ID" value="RchiOBHm_Chr5g0019691"/>
</dbReference>
<feature type="domain" description="RING-type" evidence="15">
    <location>
        <begin position="198"/>
        <end position="416"/>
    </location>
</feature>
<dbReference type="PROSITE" id="PS50089">
    <property type="entry name" value="ZF_RING_2"/>
    <property type="match status" value="1"/>
</dbReference>
<dbReference type="GO" id="GO:0061630">
    <property type="term" value="F:ubiquitin protein ligase activity"/>
    <property type="evidence" value="ECO:0007669"/>
    <property type="project" value="UniProtKB-EC"/>
</dbReference>
<dbReference type="SUPFAM" id="SSF53098">
    <property type="entry name" value="Ribonuclease H-like"/>
    <property type="match status" value="1"/>
</dbReference>
<dbReference type="GO" id="GO:0004523">
    <property type="term" value="F:RNA-DNA hybrid ribonuclease activity"/>
    <property type="evidence" value="ECO:0007669"/>
    <property type="project" value="InterPro"/>
</dbReference>
<evidence type="ECO:0000256" key="12">
    <source>
        <dbReference type="ARBA" id="ARBA00022833"/>
    </source>
</evidence>
<evidence type="ECO:0000256" key="3">
    <source>
        <dbReference type="ARBA" id="ARBA00003976"/>
    </source>
</evidence>
<evidence type="ECO:0000256" key="8">
    <source>
        <dbReference type="ARBA" id="ARBA00022723"/>
    </source>
</evidence>
<keyword evidence="17" id="KW-1185">Reference proteome</keyword>
<feature type="domain" description="RING-type" evidence="14">
    <location>
        <begin position="202"/>
        <end position="249"/>
    </location>
</feature>
<proteinExistence type="inferred from homology"/>
<comment type="caution">
    <text evidence="16">The sequence shown here is derived from an EMBL/GenBank/DDBJ whole genome shotgun (WGS) entry which is preliminary data.</text>
</comment>
<gene>
    <name evidence="16" type="ORF">RchiOBHm_Chr5g0019691</name>
</gene>
<protein>
    <recommendedName>
        <fullName evidence="6">RBR-type E3 ubiquitin transferase</fullName>
        <ecNumber evidence="6">2.3.2.31</ecNumber>
    </recommendedName>
</protein>
<dbReference type="InterPro" id="IPR002867">
    <property type="entry name" value="IBR_dom"/>
</dbReference>
<evidence type="ECO:0000256" key="10">
    <source>
        <dbReference type="ARBA" id="ARBA00022771"/>
    </source>
</evidence>
<comment type="pathway">
    <text evidence="4">Protein modification; protein ubiquitination.</text>
</comment>
<comment type="similarity">
    <text evidence="5">Belongs to the RBR family. Ariadne subfamily.</text>
</comment>
<evidence type="ECO:0000256" key="4">
    <source>
        <dbReference type="ARBA" id="ARBA00004906"/>
    </source>
</evidence>
<evidence type="ECO:0000256" key="5">
    <source>
        <dbReference type="ARBA" id="ARBA00005884"/>
    </source>
</evidence>
<dbReference type="Pfam" id="PF13456">
    <property type="entry name" value="RVT_3"/>
    <property type="match status" value="1"/>
</dbReference>
<evidence type="ECO:0000256" key="13">
    <source>
        <dbReference type="PROSITE-ProRule" id="PRU00175"/>
    </source>
</evidence>
<dbReference type="GO" id="GO:0008270">
    <property type="term" value="F:zinc ion binding"/>
    <property type="evidence" value="ECO:0007669"/>
    <property type="project" value="UniProtKB-KW"/>
</dbReference>
<dbReference type="InterPro" id="IPR018957">
    <property type="entry name" value="Znf_C3HC4_RING-type"/>
</dbReference>
<dbReference type="SUPFAM" id="SSF57850">
    <property type="entry name" value="RING/U-box"/>
    <property type="match status" value="2"/>
</dbReference>
<dbReference type="Gene3D" id="3.30.40.10">
    <property type="entry name" value="Zinc/RING finger domain, C3HC4 (zinc finger)"/>
    <property type="match status" value="1"/>
</dbReference>
<dbReference type="UniPathway" id="UPA00143"/>
<evidence type="ECO:0000313" key="16">
    <source>
        <dbReference type="EMBL" id="PRQ29982.1"/>
    </source>
</evidence>
<dbReference type="InterPro" id="IPR044066">
    <property type="entry name" value="TRIAD_supradom"/>
</dbReference>
<keyword evidence="7" id="KW-0808">Transferase</keyword>
<dbReference type="GO" id="GO:0016567">
    <property type="term" value="P:protein ubiquitination"/>
    <property type="evidence" value="ECO:0007669"/>
    <property type="project" value="UniProtKB-UniPathway"/>
</dbReference>
<name>A0A2P6Q728_ROSCH</name>
<evidence type="ECO:0000256" key="2">
    <source>
        <dbReference type="ARBA" id="ARBA00001947"/>
    </source>
</evidence>
<sequence length="519" mass="59313">MEGQVLFGDEIPVNLPREEDEEEFRSCCEDDEVWKENDEPVKVESKDDLDEFSVNMFFKGISVTGFGDSSVGLSGIGVVMERAAHVPVIQVQKKLDFYVEEPVADYLALMDGLVEAVQNNVRRVYAFTDSELLYDQVSNEEKLDIPLLVALRERILEHAGNLEAFVLKLVPTVDLDRPSKLAQVAIGVVSFPAKGVESLEYCSICCDDKPSIMMITMKCSHEFCSHCMRTYVDGKIQASQVPIRCPQLRCKYYISTAECKSFLPLTSFESLEKALEEANILHSDRFYCPFPNCSVLLDRSECSSACESSSIQSDNSCMECPVCKRFICVDCGVPWHSSMSCEEFQNLPLEERDSADITLHRLAQNKSWRRCQQCRRMIELTQGCYHMTCWCGHEFCYACGAEYRDGQQTCQCAFWDEDNPEDLVTQSMQESEQWAWETFNSLPMIMDAYSEQERSQLALIQRFLAGGFSLSDHHPYQPAQSPPRCTDAYVDAMKDLHQLPWLERFVSVISDNYYEEYIQ</sequence>
<dbReference type="InterPro" id="IPR013083">
    <property type="entry name" value="Znf_RING/FYVE/PHD"/>
</dbReference>
<dbReference type="InterPro" id="IPR002156">
    <property type="entry name" value="RNaseH_domain"/>
</dbReference>
<keyword evidence="12" id="KW-0862">Zinc</keyword>
<keyword evidence="11" id="KW-0833">Ubl conjugation pathway</keyword>
<dbReference type="STRING" id="74649.A0A2P6Q728"/>
<dbReference type="EMBL" id="PDCK01000043">
    <property type="protein sequence ID" value="PRQ29982.1"/>
    <property type="molecule type" value="Genomic_DNA"/>
</dbReference>
<dbReference type="OrthoDB" id="10009520at2759"/>
<organism evidence="16 17">
    <name type="scientific">Rosa chinensis</name>
    <name type="common">China rose</name>
    <dbReference type="NCBI Taxonomy" id="74649"/>
    <lineage>
        <taxon>Eukaryota</taxon>
        <taxon>Viridiplantae</taxon>
        <taxon>Streptophyta</taxon>
        <taxon>Embryophyta</taxon>
        <taxon>Tracheophyta</taxon>
        <taxon>Spermatophyta</taxon>
        <taxon>Magnoliopsida</taxon>
        <taxon>eudicotyledons</taxon>
        <taxon>Gunneridae</taxon>
        <taxon>Pentapetalae</taxon>
        <taxon>rosids</taxon>
        <taxon>fabids</taxon>
        <taxon>Rosales</taxon>
        <taxon>Rosaceae</taxon>
        <taxon>Rosoideae</taxon>
        <taxon>Rosoideae incertae sedis</taxon>
        <taxon>Rosa</taxon>
    </lineage>
</organism>
<accession>A0A2P6Q728</accession>
<dbReference type="InterPro" id="IPR036397">
    <property type="entry name" value="RNaseH_sf"/>
</dbReference>